<dbReference type="PROSITE" id="PS51253">
    <property type="entry name" value="HTH_CENPB"/>
    <property type="match status" value="1"/>
</dbReference>
<dbReference type="PANTHER" id="PTHR19303">
    <property type="entry name" value="TRANSPOSON"/>
    <property type="match status" value="1"/>
</dbReference>
<proteinExistence type="predicted"/>
<feature type="compositionally biased region" description="Polar residues" evidence="3">
    <location>
        <begin position="167"/>
        <end position="180"/>
    </location>
</feature>
<organism evidence="5 6">
    <name type="scientific">Angiostrongylus cantonensis</name>
    <name type="common">Rat lungworm</name>
    <dbReference type="NCBI Taxonomy" id="6313"/>
    <lineage>
        <taxon>Eukaryota</taxon>
        <taxon>Metazoa</taxon>
        <taxon>Ecdysozoa</taxon>
        <taxon>Nematoda</taxon>
        <taxon>Chromadorea</taxon>
        <taxon>Rhabditida</taxon>
        <taxon>Rhabditina</taxon>
        <taxon>Rhabditomorpha</taxon>
        <taxon>Strongyloidea</taxon>
        <taxon>Metastrongylidae</taxon>
        <taxon>Angiostrongylus</taxon>
    </lineage>
</organism>
<evidence type="ECO:0000313" key="5">
    <source>
        <dbReference type="Proteomes" id="UP000035642"/>
    </source>
</evidence>
<dbReference type="Proteomes" id="UP000035642">
    <property type="component" value="Unassembled WGS sequence"/>
</dbReference>
<dbReference type="AlphaFoldDB" id="A0A158P7K9"/>
<dbReference type="InterPro" id="IPR050863">
    <property type="entry name" value="CenT-Element_Derived"/>
</dbReference>
<evidence type="ECO:0000313" key="6">
    <source>
        <dbReference type="WBParaSite" id="ACAC_0000271501-mRNA-1"/>
    </source>
</evidence>
<feature type="compositionally biased region" description="Basic and acidic residues" evidence="3">
    <location>
        <begin position="182"/>
        <end position="194"/>
    </location>
</feature>
<dbReference type="GO" id="GO:0003677">
    <property type="term" value="F:DNA binding"/>
    <property type="evidence" value="ECO:0007669"/>
    <property type="project" value="UniProtKB-KW"/>
</dbReference>
<accession>A0A158P7K9</accession>
<dbReference type="InterPro" id="IPR006600">
    <property type="entry name" value="HTH_CenpB_DNA-bd_dom"/>
</dbReference>
<feature type="domain" description="HTH CENPB-type" evidence="4">
    <location>
        <begin position="439"/>
        <end position="510"/>
    </location>
</feature>
<evidence type="ECO:0000256" key="1">
    <source>
        <dbReference type="ARBA" id="ARBA00004123"/>
    </source>
</evidence>
<evidence type="ECO:0000259" key="4">
    <source>
        <dbReference type="PROSITE" id="PS51253"/>
    </source>
</evidence>
<evidence type="ECO:0000256" key="2">
    <source>
        <dbReference type="ARBA" id="ARBA00023125"/>
    </source>
</evidence>
<dbReference type="WBParaSite" id="ACAC_0000271501-mRNA-1">
    <property type="protein sequence ID" value="ACAC_0000271501-mRNA-1"/>
    <property type="gene ID" value="ACAC_0000271501"/>
</dbReference>
<reference evidence="6" key="2">
    <citation type="submission" date="2016-04" db="UniProtKB">
        <authorList>
            <consortium name="WormBaseParasite"/>
        </authorList>
    </citation>
    <scope>IDENTIFICATION</scope>
</reference>
<dbReference type="InterPro" id="IPR009057">
    <property type="entry name" value="Homeodomain-like_sf"/>
</dbReference>
<dbReference type="SUPFAM" id="SSF46689">
    <property type="entry name" value="Homeodomain-like"/>
    <property type="match status" value="1"/>
</dbReference>
<keyword evidence="5" id="KW-1185">Reference proteome</keyword>
<feature type="compositionally biased region" description="Polar residues" evidence="3">
    <location>
        <begin position="1"/>
        <end position="14"/>
    </location>
</feature>
<keyword evidence="2" id="KW-0238">DNA-binding</keyword>
<dbReference type="Pfam" id="PF03221">
    <property type="entry name" value="HTH_Tnp_Tc5"/>
    <property type="match status" value="1"/>
</dbReference>
<name>A0A158P7K9_ANGCA</name>
<protein>
    <submittedName>
        <fullName evidence="6">HTH CENPB-type domain-containing protein</fullName>
    </submittedName>
</protein>
<dbReference type="STRING" id="6313.A0A158P7K9"/>
<feature type="region of interest" description="Disordered" evidence="3">
    <location>
        <begin position="162"/>
        <end position="194"/>
    </location>
</feature>
<comment type="subcellular location">
    <subcellularLocation>
        <location evidence="1">Nucleus</location>
    </subcellularLocation>
</comment>
<sequence length="697" mass="76551">MNPFGSTSDANTSGELKDRKRRTSEETVDAIQSLAKALRLEAEADASTSSDELRITSCALQLFARKSAANHFNSTEITASKNSATVDPTISSDHPMKQIVDQSDKEMSVKEALAKGFRNYKVRLPKRKLQYDPDPAIDTSVLYSLFANDAVDENHKDAELAYPHPTVKSNHGLKSNSDNVMEQEKGEKQKEQKESSELQLDLDALIKSEPADSPATAETRQNPSVSVVDEIDRRASVYVLPPFWSLPLVVSKGYRGGYYIRGVKYVQMTTLMQDGTLAVSLYVPIRFEYDGQIVKLTLSDILLANGIAINDPSNCVELIKVFTTSVLLLHHVIAEHLLCSCGPNPLNPSATIKCDYEAIPITAELPPLACHKSEYFELLVFLYFRALNASYGPNELFHPYRIESIILNRAEVIRDHTAALMAETDADEDPERNFSGTRKKNKVRRTSFVGLNILMWRFFKDCRDNGIVLNGKLLKEHAMMIARQLGLENFKGSEGWLDAFKRRHRIDLKVMSGVPVHYEETDEDRMEDILDEGDFIPSKRAEPLSDGEFSISEAHSSGGGITAALLECVEKATSKSPAPVAVASVSNTGPLNLANLLGGGDGSITDNLSDVHGLADGTSSVHVSPTGLLPHCQVAPSLPSDEKGFIAAVVKSAAIRVHDKELSSSLETIRSYILSNDASIMPLFLELQLKLAAVSCL</sequence>
<dbReference type="Gene3D" id="1.10.10.60">
    <property type="entry name" value="Homeodomain-like"/>
    <property type="match status" value="1"/>
</dbReference>
<dbReference type="GO" id="GO:0005634">
    <property type="term" value="C:nucleus"/>
    <property type="evidence" value="ECO:0007669"/>
    <property type="project" value="UniProtKB-SubCell"/>
</dbReference>
<feature type="region of interest" description="Disordered" evidence="3">
    <location>
        <begin position="1"/>
        <end position="28"/>
    </location>
</feature>
<reference evidence="5" key="1">
    <citation type="submission" date="2012-09" db="EMBL/GenBank/DDBJ databases">
        <authorList>
            <person name="Martin A.A."/>
        </authorList>
    </citation>
    <scope>NUCLEOTIDE SEQUENCE</scope>
</reference>
<evidence type="ECO:0000256" key="3">
    <source>
        <dbReference type="SAM" id="MobiDB-lite"/>
    </source>
</evidence>
<dbReference type="PANTHER" id="PTHR19303:SF71">
    <property type="entry name" value="ZINC FINGER PHD-TYPE DOMAIN-CONTAINING PROTEIN"/>
    <property type="match status" value="1"/>
</dbReference>
<dbReference type="SMART" id="SM00674">
    <property type="entry name" value="CENPB"/>
    <property type="match status" value="1"/>
</dbReference>